<dbReference type="Proteomes" id="UP000029579">
    <property type="component" value="Unassembled WGS sequence"/>
</dbReference>
<dbReference type="eggNOG" id="COG1101">
    <property type="taxonomic scope" value="Bacteria"/>
</dbReference>
<dbReference type="GO" id="GO:0005524">
    <property type="term" value="F:ATP binding"/>
    <property type="evidence" value="ECO:0007669"/>
    <property type="project" value="UniProtKB-KW"/>
</dbReference>
<sequence>MLEIKNISKTFNLGTDEEVTIFDKFSLKIEEGVATTIIGPNGCGKSTLMNIISGALRVDGGSILIDGEDVTKLSEEKRAAYIGKVNQDPKDGVATNLDIYENMALALKKGKRFTLKNLKKNADEKEIIERLKSLNLGLENKLHTKTGLLSGGQRQSLSLLMATAKRPKLLLLDEHTAALDPKTSRNIMDKTRSLIDTEKITTLLISHNLRDVVRYSDRIIMLNKGKIAIDVMAKDITEPELIRKYKEELGEYEG</sequence>
<keyword evidence="1" id="KW-0547">Nucleotide-binding</keyword>
<dbReference type="AlphaFoldDB" id="A0A095X551"/>
<dbReference type="PANTHER" id="PTHR24220">
    <property type="entry name" value="IMPORT ATP-BINDING PROTEIN"/>
    <property type="match status" value="1"/>
</dbReference>
<dbReference type="InterPro" id="IPR015854">
    <property type="entry name" value="ABC_transpr_LolD-like"/>
</dbReference>
<dbReference type="Gene3D" id="3.40.50.300">
    <property type="entry name" value="P-loop containing nucleotide triphosphate hydrolases"/>
    <property type="match status" value="1"/>
</dbReference>
<dbReference type="SUPFAM" id="SSF52540">
    <property type="entry name" value="P-loop containing nucleoside triphosphate hydrolases"/>
    <property type="match status" value="1"/>
</dbReference>
<dbReference type="GO" id="GO:0022857">
    <property type="term" value="F:transmembrane transporter activity"/>
    <property type="evidence" value="ECO:0007669"/>
    <property type="project" value="TreeGrafter"/>
</dbReference>
<dbReference type="InterPro" id="IPR027417">
    <property type="entry name" value="P-loop_NTPase"/>
</dbReference>
<dbReference type="InterPro" id="IPR003593">
    <property type="entry name" value="AAA+_ATPase"/>
</dbReference>
<dbReference type="PROSITE" id="PS50893">
    <property type="entry name" value="ABC_TRANSPORTER_2"/>
    <property type="match status" value="1"/>
</dbReference>
<evidence type="ECO:0000313" key="4">
    <source>
        <dbReference type="EMBL" id="KGF04968.1"/>
    </source>
</evidence>
<organism evidence="4 5">
    <name type="scientific">Anaerococcus lactolyticus S7-1-13</name>
    <dbReference type="NCBI Taxonomy" id="1284686"/>
    <lineage>
        <taxon>Bacteria</taxon>
        <taxon>Bacillati</taxon>
        <taxon>Bacillota</taxon>
        <taxon>Tissierellia</taxon>
        <taxon>Tissierellales</taxon>
        <taxon>Peptoniphilaceae</taxon>
        <taxon>Anaerococcus</taxon>
    </lineage>
</organism>
<accession>A0A095X551</accession>
<dbReference type="EMBL" id="JRMW01000023">
    <property type="protein sequence ID" value="KGF04968.1"/>
    <property type="molecule type" value="Genomic_DNA"/>
</dbReference>
<dbReference type="Pfam" id="PF00005">
    <property type="entry name" value="ABC_tran"/>
    <property type="match status" value="1"/>
</dbReference>
<evidence type="ECO:0000256" key="2">
    <source>
        <dbReference type="ARBA" id="ARBA00022840"/>
    </source>
</evidence>
<dbReference type="RefSeq" id="WP_004829816.1">
    <property type="nucleotide sequence ID" value="NZ_JRMW01000023.1"/>
</dbReference>
<dbReference type="SMART" id="SM00382">
    <property type="entry name" value="AAA"/>
    <property type="match status" value="1"/>
</dbReference>
<dbReference type="GO" id="GO:0016887">
    <property type="term" value="F:ATP hydrolysis activity"/>
    <property type="evidence" value="ECO:0007669"/>
    <property type="project" value="InterPro"/>
</dbReference>
<protein>
    <submittedName>
        <fullName evidence="4">ABC transporter ATP-binding protein</fullName>
    </submittedName>
</protein>
<gene>
    <name evidence="4" type="ORF">HMPREF1630_01945</name>
</gene>
<dbReference type="GO" id="GO:0005886">
    <property type="term" value="C:plasma membrane"/>
    <property type="evidence" value="ECO:0007669"/>
    <property type="project" value="TreeGrafter"/>
</dbReference>
<evidence type="ECO:0000259" key="3">
    <source>
        <dbReference type="PROSITE" id="PS50893"/>
    </source>
</evidence>
<feature type="domain" description="ABC transporter" evidence="3">
    <location>
        <begin position="2"/>
        <end position="249"/>
    </location>
</feature>
<proteinExistence type="predicted"/>
<keyword evidence="2 4" id="KW-0067">ATP-binding</keyword>
<comment type="caution">
    <text evidence="4">The sequence shown here is derived from an EMBL/GenBank/DDBJ whole genome shotgun (WGS) entry which is preliminary data.</text>
</comment>
<dbReference type="PANTHER" id="PTHR24220:SF692">
    <property type="entry name" value="ABC TRANSPORTER DOMAIN-CONTAINING PROTEIN"/>
    <property type="match status" value="1"/>
</dbReference>
<dbReference type="OrthoDB" id="9776369at2"/>
<dbReference type="InterPro" id="IPR003439">
    <property type="entry name" value="ABC_transporter-like_ATP-bd"/>
</dbReference>
<evidence type="ECO:0000256" key="1">
    <source>
        <dbReference type="ARBA" id="ARBA00022741"/>
    </source>
</evidence>
<reference evidence="4 5" key="1">
    <citation type="submission" date="2014-07" db="EMBL/GenBank/DDBJ databases">
        <authorList>
            <person name="McCorrison J."/>
            <person name="Sanka R."/>
            <person name="Torralba M."/>
            <person name="Gillis M."/>
            <person name="Haft D.H."/>
            <person name="Methe B."/>
            <person name="Sutton G."/>
            <person name="Nelson K.E."/>
        </authorList>
    </citation>
    <scope>NUCLEOTIDE SEQUENCE [LARGE SCALE GENOMIC DNA]</scope>
    <source>
        <strain evidence="4 5">S7-1-13</strain>
    </source>
</reference>
<evidence type="ECO:0000313" key="5">
    <source>
        <dbReference type="Proteomes" id="UP000029579"/>
    </source>
</evidence>
<name>A0A095X551_9FIRM</name>